<dbReference type="Proteomes" id="UP000594688">
    <property type="component" value="Chromosome"/>
</dbReference>
<sequence>MKLTAMQPMLSVADINKSLEFYQAALGFKCINSDKELKEWKWAQLRSDNVTLMLTQNGGPVHPEGEHDFNTVFYFYPDDVVSLYEKLKQEGYSVTDLIVTFYQMKEFSLKDPDGHFLSFGQDTNEPPTVCK</sequence>
<dbReference type="InterPro" id="IPR029068">
    <property type="entry name" value="Glyas_Bleomycin-R_OHBP_Dase"/>
</dbReference>
<dbReference type="SUPFAM" id="SSF54593">
    <property type="entry name" value="Glyoxalase/Bleomycin resistance protein/Dihydroxybiphenyl dioxygenase"/>
    <property type="match status" value="1"/>
</dbReference>
<reference evidence="2 3" key="1">
    <citation type="submission" date="2020-02" db="EMBL/GenBank/DDBJ databases">
        <title>Genomic and physiological characterization of two novel Nitrospinaceae genera.</title>
        <authorList>
            <person name="Mueller A.J."/>
            <person name="Jung M.-Y."/>
            <person name="Strachan C.R."/>
            <person name="Herbold C.W."/>
            <person name="Kirkegaard R.H."/>
            <person name="Daims H."/>
        </authorList>
    </citation>
    <scope>NUCLEOTIDE SEQUENCE [LARGE SCALE GENOMIC DNA]</scope>
    <source>
        <strain evidence="2">EB</strain>
    </source>
</reference>
<dbReference type="InterPro" id="IPR037523">
    <property type="entry name" value="VOC_core"/>
</dbReference>
<gene>
    <name evidence="2" type="ORF">G3M70_02710</name>
</gene>
<evidence type="ECO:0000313" key="3">
    <source>
        <dbReference type="Proteomes" id="UP000594688"/>
    </source>
</evidence>
<accession>A0A7T0FZI9</accession>
<dbReference type="KEGG" id="nli:G3M70_02710"/>
<dbReference type="AlphaFoldDB" id="A0A7T0FZI9"/>
<dbReference type="EMBL" id="CP048685">
    <property type="protein sequence ID" value="QPJ60856.1"/>
    <property type="molecule type" value="Genomic_DNA"/>
</dbReference>
<evidence type="ECO:0000259" key="1">
    <source>
        <dbReference type="PROSITE" id="PS51819"/>
    </source>
</evidence>
<dbReference type="Pfam" id="PF00903">
    <property type="entry name" value="Glyoxalase"/>
    <property type="match status" value="1"/>
</dbReference>
<dbReference type="PROSITE" id="PS51819">
    <property type="entry name" value="VOC"/>
    <property type="match status" value="1"/>
</dbReference>
<evidence type="ECO:0000313" key="2">
    <source>
        <dbReference type="EMBL" id="QPJ60856.1"/>
    </source>
</evidence>
<feature type="domain" description="VOC" evidence="1">
    <location>
        <begin position="4"/>
        <end position="122"/>
    </location>
</feature>
<dbReference type="Gene3D" id="3.10.180.10">
    <property type="entry name" value="2,3-Dihydroxybiphenyl 1,2-Dioxygenase, domain 1"/>
    <property type="match status" value="1"/>
</dbReference>
<organism evidence="2 3">
    <name type="scientific">Candidatus Nitronauta litoralis</name>
    <dbReference type="NCBI Taxonomy" id="2705533"/>
    <lineage>
        <taxon>Bacteria</taxon>
        <taxon>Pseudomonadati</taxon>
        <taxon>Nitrospinota/Tectimicrobiota group</taxon>
        <taxon>Nitrospinota</taxon>
        <taxon>Nitrospinia</taxon>
        <taxon>Nitrospinales</taxon>
        <taxon>Nitrospinaceae</taxon>
        <taxon>Candidatus Nitronauta</taxon>
    </lineage>
</organism>
<dbReference type="InterPro" id="IPR004360">
    <property type="entry name" value="Glyas_Fos-R_dOase_dom"/>
</dbReference>
<protein>
    <recommendedName>
        <fullName evidence="1">VOC domain-containing protein</fullName>
    </recommendedName>
</protein>
<name>A0A7T0FZI9_9BACT</name>
<proteinExistence type="predicted"/>